<proteinExistence type="predicted"/>
<evidence type="ECO:0000313" key="2">
    <source>
        <dbReference type="EMBL" id="GAA41264.1"/>
    </source>
</evidence>
<reference key="2">
    <citation type="submission" date="2011-10" db="EMBL/GenBank/DDBJ databases">
        <title>The genome and transcriptome sequence of Clonorchis sinensis provide insights into the carcinogenic liver fluke.</title>
        <authorList>
            <person name="Wang X."/>
            <person name="Huang Y."/>
            <person name="Chen W."/>
            <person name="Liu H."/>
            <person name="Guo L."/>
            <person name="Chen Y."/>
            <person name="Luo F."/>
            <person name="Zhou W."/>
            <person name="Sun J."/>
            <person name="Mao Q."/>
            <person name="Liang P."/>
            <person name="Zhou C."/>
            <person name="Tian Y."/>
            <person name="Men J."/>
            <person name="Lv X."/>
            <person name="Huang L."/>
            <person name="Zhou J."/>
            <person name="Hu Y."/>
            <person name="Li R."/>
            <person name="Zhang F."/>
            <person name="Lei H."/>
            <person name="Li X."/>
            <person name="Hu X."/>
            <person name="Liang C."/>
            <person name="Xu J."/>
            <person name="Wu Z."/>
            <person name="Yu X."/>
        </authorList>
    </citation>
    <scope>NUCLEOTIDE SEQUENCE</scope>
    <source>
        <strain>Henan</strain>
    </source>
</reference>
<feature type="region of interest" description="Disordered" evidence="1">
    <location>
        <begin position="68"/>
        <end position="100"/>
    </location>
</feature>
<gene>
    <name evidence="2" type="ORF">CLF_106450</name>
</gene>
<protein>
    <submittedName>
        <fullName evidence="2">Uncharacterized protein</fullName>
    </submittedName>
</protein>
<dbReference type="AlphaFoldDB" id="H2KRI5"/>
<evidence type="ECO:0000313" key="3">
    <source>
        <dbReference type="Proteomes" id="UP000008909"/>
    </source>
</evidence>
<evidence type="ECO:0000256" key="1">
    <source>
        <dbReference type="SAM" id="MobiDB-lite"/>
    </source>
</evidence>
<reference evidence="2" key="1">
    <citation type="journal article" date="2011" name="Genome Biol.">
        <title>The draft genome of the carcinogenic human liver fluke Clonorchis sinensis.</title>
        <authorList>
            <person name="Wang X."/>
            <person name="Chen W."/>
            <person name="Huang Y."/>
            <person name="Sun J."/>
            <person name="Men J."/>
            <person name="Liu H."/>
            <person name="Luo F."/>
            <person name="Guo L."/>
            <person name="Lv X."/>
            <person name="Deng C."/>
            <person name="Zhou C."/>
            <person name="Fan Y."/>
            <person name="Li X."/>
            <person name="Huang L."/>
            <person name="Hu Y."/>
            <person name="Liang C."/>
            <person name="Hu X."/>
            <person name="Xu J."/>
            <person name="Yu X."/>
        </authorList>
    </citation>
    <scope>NUCLEOTIDE SEQUENCE [LARGE SCALE GENOMIC DNA]</scope>
    <source>
        <strain evidence="2">Henan</strain>
    </source>
</reference>
<dbReference type="EMBL" id="DF143174">
    <property type="protein sequence ID" value="GAA41264.1"/>
    <property type="molecule type" value="Genomic_DNA"/>
</dbReference>
<feature type="non-terminal residue" evidence="2">
    <location>
        <position position="136"/>
    </location>
</feature>
<organism evidence="2 3">
    <name type="scientific">Clonorchis sinensis</name>
    <name type="common">Chinese liver fluke</name>
    <dbReference type="NCBI Taxonomy" id="79923"/>
    <lineage>
        <taxon>Eukaryota</taxon>
        <taxon>Metazoa</taxon>
        <taxon>Spiralia</taxon>
        <taxon>Lophotrochozoa</taxon>
        <taxon>Platyhelminthes</taxon>
        <taxon>Trematoda</taxon>
        <taxon>Digenea</taxon>
        <taxon>Opisthorchiida</taxon>
        <taxon>Opisthorchiata</taxon>
        <taxon>Opisthorchiidae</taxon>
        <taxon>Clonorchis</taxon>
    </lineage>
</organism>
<dbReference type="Proteomes" id="UP000008909">
    <property type="component" value="Unassembled WGS sequence"/>
</dbReference>
<name>H2KRI5_CLOSI</name>
<accession>H2KRI5</accession>
<sequence length="136" mass="15375">MYATSKLIIPPKPARNIPYIPKLRIKLRPSLVKGRSVKQDGVLNTSSRGKNLIDRDLKDAYVYSRFMNGESRQSDESQTLDLQDESNVCDENSAPPKFRTQGTFVRRSASKKQHVVLTEDIDIDGPESVLTKINLK</sequence>
<keyword evidence="3" id="KW-1185">Reference proteome</keyword>